<dbReference type="EC" id="2.7.7.-" evidence="8"/>
<keyword evidence="3 8" id="KW-0548">Nucleotidyltransferase</keyword>
<feature type="binding site" evidence="8">
    <location>
        <position position="256"/>
    </location>
    <ligand>
        <name>ATP</name>
        <dbReference type="ChEBI" id="CHEBI:30616"/>
    </ligand>
</feature>
<accession>A0ABN1LI67</accession>
<comment type="catalytic activity">
    <reaction evidence="8">
        <text>L-histidyl-[protein] + UTP = N(tele)-(5'-uridylyl)-L-histidyl-[protein] + diphosphate</text>
        <dbReference type="Rhea" id="RHEA:83891"/>
        <dbReference type="Rhea" id="RHEA-COMP:9745"/>
        <dbReference type="Rhea" id="RHEA-COMP:20239"/>
        <dbReference type="ChEBI" id="CHEBI:29979"/>
        <dbReference type="ChEBI" id="CHEBI:33019"/>
        <dbReference type="ChEBI" id="CHEBI:46398"/>
        <dbReference type="ChEBI" id="CHEBI:233474"/>
    </reaction>
</comment>
<name>A0ABN1LI67_9ALTE</name>
<evidence type="ECO:0000256" key="5">
    <source>
        <dbReference type="ARBA" id="ARBA00022741"/>
    </source>
</evidence>
<dbReference type="EMBL" id="BAAAFD010000004">
    <property type="protein sequence ID" value="GAA0856374.1"/>
    <property type="molecule type" value="Genomic_DNA"/>
</dbReference>
<comment type="similarity">
    <text evidence="1 8">Belongs to the SELO family.</text>
</comment>
<evidence type="ECO:0000313" key="10">
    <source>
        <dbReference type="Proteomes" id="UP001500359"/>
    </source>
</evidence>
<dbReference type="Pfam" id="PF02696">
    <property type="entry name" value="SelO"/>
    <property type="match status" value="1"/>
</dbReference>
<dbReference type="PANTHER" id="PTHR32057:SF14">
    <property type="entry name" value="PROTEIN ADENYLYLTRANSFERASE SELO, MITOCHONDRIAL"/>
    <property type="match status" value="1"/>
</dbReference>
<evidence type="ECO:0000256" key="6">
    <source>
        <dbReference type="ARBA" id="ARBA00022840"/>
    </source>
</evidence>
<proteinExistence type="inferred from homology"/>
<reference evidence="9 10" key="1">
    <citation type="journal article" date="2019" name="Int. J. Syst. Evol. Microbiol.">
        <title>The Global Catalogue of Microorganisms (GCM) 10K type strain sequencing project: providing services to taxonomists for standard genome sequencing and annotation.</title>
        <authorList>
            <consortium name="The Broad Institute Genomics Platform"/>
            <consortium name="The Broad Institute Genome Sequencing Center for Infectious Disease"/>
            <person name="Wu L."/>
            <person name="Ma J."/>
        </authorList>
    </citation>
    <scope>NUCLEOTIDE SEQUENCE [LARGE SCALE GENOMIC DNA]</scope>
    <source>
        <strain evidence="9 10">JCM 15896</strain>
    </source>
</reference>
<keyword evidence="10" id="KW-1185">Reference proteome</keyword>
<dbReference type="RefSeq" id="WP_343858961.1">
    <property type="nucleotide sequence ID" value="NZ_BAAAFD010000004.1"/>
</dbReference>
<comment type="catalytic activity">
    <reaction evidence="8">
        <text>L-threonyl-[protein] + ATP = 3-O-(5'-adenylyl)-L-threonyl-[protein] + diphosphate</text>
        <dbReference type="Rhea" id="RHEA:54292"/>
        <dbReference type="Rhea" id="RHEA-COMP:11060"/>
        <dbReference type="Rhea" id="RHEA-COMP:13847"/>
        <dbReference type="ChEBI" id="CHEBI:30013"/>
        <dbReference type="ChEBI" id="CHEBI:30616"/>
        <dbReference type="ChEBI" id="CHEBI:33019"/>
        <dbReference type="ChEBI" id="CHEBI:138113"/>
        <dbReference type="EC" id="2.7.7.108"/>
    </reaction>
</comment>
<feature type="binding site" evidence="8">
    <location>
        <position position="119"/>
    </location>
    <ligand>
        <name>ATP</name>
        <dbReference type="ChEBI" id="CHEBI:30616"/>
    </ligand>
</feature>
<gene>
    <name evidence="8" type="primary">ydiU</name>
    <name evidence="8" type="synonym">selO</name>
    <name evidence="9" type="ORF">GCM10009114_18040</name>
</gene>
<evidence type="ECO:0000256" key="1">
    <source>
        <dbReference type="ARBA" id="ARBA00009747"/>
    </source>
</evidence>
<keyword evidence="4 8" id="KW-0479">Metal-binding</keyword>
<sequence>MHFDHSYAKQLADLSSPVKVTPLVQASLALFNSKLAEQIQFPAELSQEQRLLEALFTPQGVLNQHPIAQKYGGHQFGGWNPDLGDGRGLLLAEINGKDNVSWDLHLKGAGKTPYSRFGDGRAVLRSSIREYLASEALHGLGIPTSRALCLIASNEPVYREKQEHGAMLIRACQSHIRFGHFEYFYHTKQHDKLHALFQYTLEKHFPECQATDNPHLALLENIVTSTAKLIAKWQAFGFCHGVMNTDNMSIHGITFDFGPYAFLDRYQADYICNHSDHAGRYAYDQQPGVALWNLNALAHAFTPHLSVEHIKLALGQYEVVLRDQYAHLMCQKMGFVQSQESDMLLVNDWLTMLEQNQRDYTLSFRLLSEPELNETRFADHFIDRSQAKAWYRRYQERVQLDSRSVQARCESMNAINPKYVLRNYLAQVAIDKAEQGDFSECERLLEILATPFAEHSRYQDYAKAPPEWGQSMEISCSS</sequence>
<keyword evidence="7 8" id="KW-0460">Magnesium</keyword>
<protein>
    <recommendedName>
        <fullName evidence="8">Protein nucleotidyltransferase YdiU</fullName>
        <ecNumber evidence="8">2.7.7.-</ecNumber>
    </recommendedName>
    <alternativeName>
        <fullName evidence="8">Protein adenylyltransferase YdiU</fullName>
        <ecNumber evidence="8">2.7.7.108</ecNumber>
    </alternativeName>
    <alternativeName>
        <fullName evidence="8">Protein uridylyltransferase YdiU</fullName>
        <ecNumber evidence="8">2.7.7.-</ecNumber>
    </alternativeName>
</protein>
<evidence type="ECO:0000256" key="3">
    <source>
        <dbReference type="ARBA" id="ARBA00022695"/>
    </source>
</evidence>
<keyword evidence="8" id="KW-0464">Manganese</keyword>
<feature type="binding site" evidence="8">
    <location>
        <position position="120"/>
    </location>
    <ligand>
        <name>ATP</name>
        <dbReference type="ChEBI" id="CHEBI:30616"/>
    </ligand>
</feature>
<evidence type="ECO:0000256" key="8">
    <source>
        <dbReference type="HAMAP-Rule" id="MF_00692"/>
    </source>
</evidence>
<feature type="binding site" evidence="8">
    <location>
        <position position="247"/>
    </location>
    <ligand>
        <name>Mg(2+)</name>
        <dbReference type="ChEBI" id="CHEBI:18420"/>
    </ligand>
</feature>
<dbReference type="Proteomes" id="UP001500359">
    <property type="component" value="Unassembled WGS sequence"/>
</dbReference>
<evidence type="ECO:0000313" key="9">
    <source>
        <dbReference type="EMBL" id="GAA0856374.1"/>
    </source>
</evidence>
<comment type="catalytic activity">
    <reaction evidence="8">
        <text>L-tyrosyl-[protein] + UTP = O-(5'-uridylyl)-L-tyrosyl-[protein] + diphosphate</text>
        <dbReference type="Rhea" id="RHEA:83887"/>
        <dbReference type="Rhea" id="RHEA-COMP:10136"/>
        <dbReference type="Rhea" id="RHEA-COMP:20238"/>
        <dbReference type="ChEBI" id="CHEBI:33019"/>
        <dbReference type="ChEBI" id="CHEBI:46398"/>
        <dbReference type="ChEBI" id="CHEBI:46858"/>
        <dbReference type="ChEBI" id="CHEBI:90602"/>
    </reaction>
</comment>
<evidence type="ECO:0000256" key="2">
    <source>
        <dbReference type="ARBA" id="ARBA00022679"/>
    </source>
</evidence>
<feature type="binding site" evidence="8">
    <location>
        <position position="84"/>
    </location>
    <ligand>
        <name>ATP</name>
        <dbReference type="ChEBI" id="CHEBI:30616"/>
    </ligand>
</feature>
<dbReference type="EC" id="2.7.7.108" evidence="8"/>
<dbReference type="HAMAP" id="MF_00692">
    <property type="entry name" value="SelO"/>
    <property type="match status" value="1"/>
</dbReference>
<feature type="binding site" evidence="8">
    <location>
        <position position="170"/>
    </location>
    <ligand>
        <name>ATP</name>
        <dbReference type="ChEBI" id="CHEBI:30616"/>
    </ligand>
</feature>
<dbReference type="PANTHER" id="PTHR32057">
    <property type="entry name" value="PROTEIN ADENYLYLTRANSFERASE SELO, MITOCHONDRIAL"/>
    <property type="match status" value="1"/>
</dbReference>
<feature type="binding site" evidence="8">
    <location>
        <position position="107"/>
    </location>
    <ligand>
        <name>ATP</name>
        <dbReference type="ChEBI" id="CHEBI:30616"/>
    </ligand>
</feature>
<keyword evidence="5 8" id="KW-0547">Nucleotide-binding</keyword>
<feature type="binding site" evidence="8">
    <location>
        <position position="177"/>
    </location>
    <ligand>
        <name>ATP</name>
        <dbReference type="ChEBI" id="CHEBI:30616"/>
    </ligand>
</feature>
<feature type="binding site" evidence="8">
    <location>
        <position position="256"/>
    </location>
    <ligand>
        <name>Mg(2+)</name>
        <dbReference type="ChEBI" id="CHEBI:18420"/>
    </ligand>
</feature>
<feature type="binding site" evidence="8">
    <location>
        <position position="87"/>
    </location>
    <ligand>
        <name>ATP</name>
        <dbReference type="ChEBI" id="CHEBI:30616"/>
    </ligand>
</feature>
<dbReference type="NCBIfam" id="NF000658">
    <property type="entry name" value="PRK00029.1"/>
    <property type="match status" value="1"/>
</dbReference>
<comment type="caution">
    <text evidence="9">The sequence shown here is derived from an EMBL/GenBank/DDBJ whole genome shotgun (WGS) entry which is preliminary data.</text>
</comment>
<feature type="active site" description="Proton acceptor" evidence="8">
    <location>
        <position position="246"/>
    </location>
</feature>
<feature type="binding site" evidence="8">
    <location>
        <position position="86"/>
    </location>
    <ligand>
        <name>ATP</name>
        <dbReference type="ChEBI" id="CHEBI:30616"/>
    </ligand>
</feature>
<dbReference type="InterPro" id="IPR003846">
    <property type="entry name" value="SelO"/>
</dbReference>
<comment type="catalytic activity">
    <reaction evidence="8">
        <text>L-seryl-[protein] + UTP = O-(5'-uridylyl)-L-seryl-[protein] + diphosphate</text>
        <dbReference type="Rhea" id="RHEA:64604"/>
        <dbReference type="Rhea" id="RHEA-COMP:9863"/>
        <dbReference type="Rhea" id="RHEA-COMP:16635"/>
        <dbReference type="ChEBI" id="CHEBI:29999"/>
        <dbReference type="ChEBI" id="CHEBI:33019"/>
        <dbReference type="ChEBI" id="CHEBI:46398"/>
        <dbReference type="ChEBI" id="CHEBI:156051"/>
    </reaction>
</comment>
<evidence type="ECO:0000256" key="7">
    <source>
        <dbReference type="ARBA" id="ARBA00022842"/>
    </source>
</evidence>
<keyword evidence="6 8" id="KW-0067">ATP-binding</keyword>
<comment type="catalytic activity">
    <reaction evidence="8">
        <text>L-seryl-[protein] + ATP = 3-O-(5'-adenylyl)-L-seryl-[protein] + diphosphate</text>
        <dbReference type="Rhea" id="RHEA:58120"/>
        <dbReference type="Rhea" id="RHEA-COMP:9863"/>
        <dbReference type="Rhea" id="RHEA-COMP:15073"/>
        <dbReference type="ChEBI" id="CHEBI:29999"/>
        <dbReference type="ChEBI" id="CHEBI:30616"/>
        <dbReference type="ChEBI" id="CHEBI:33019"/>
        <dbReference type="ChEBI" id="CHEBI:142516"/>
        <dbReference type="EC" id="2.7.7.108"/>
    </reaction>
</comment>
<keyword evidence="2 8" id="KW-0808">Transferase</keyword>
<comment type="function">
    <text evidence="8">Nucleotidyltransferase involved in the post-translational modification of proteins. It can catalyze the addition of adenosine monophosphate (AMP) or uridine monophosphate (UMP) to a protein, resulting in modifications known as AMPylation and UMPylation.</text>
</comment>
<organism evidence="9 10">
    <name type="scientific">Aliiglaciecola litoralis</name>
    <dbReference type="NCBI Taxonomy" id="582857"/>
    <lineage>
        <taxon>Bacteria</taxon>
        <taxon>Pseudomonadati</taxon>
        <taxon>Pseudomonadota</taxon>
        <taxon>Gammaproteobacteria</taxon>
        <taxon>Alteromonadales</taxon>
        <taxon>Alteromonadaceae</taxon>
        <taxon>Aliiglaciecola</taxon>
    </lineage>
</organism>
<comment type="catalytic activity">
    <reaction evidence="8">
        <text>L-tyrosyl-[protein] + ATP = O-(5'-adenylyl)-L-tyrosyl-[protein] + diphosphate</text>
        <dbReference type="Rhea" id="RHEA:54288"/>
        <dbReference type="Rhea" id="RHEA-COMP:10136"/>
        <dbReference type="Rhea" id="RHEA-COMP:13846"/>
        <dbReference type="ChEBI" id="CHEBI:30616"/>
        <dbReference type="ChEBI" id="CHEBI:33019"/>
        <dbReference type="ChEBI" id="CHEBI:46858"/>
        <dbReference type="ChEBI" id="CHEBI:83624"/>
        <dbReference type="EC" id="2.7.7.108"/>
    </reaction>
</comment>
<comment type="cofactor">
    <cofactor evidence="8">
        <name>Mg(2+)</name>
        <dbReference type="ChEBI" id="CHEBI:18420"/>
    </cofactor>
    <cofactor evidence="8">
        <name>Mn(2+)</name>
        <dbReference type="ChEBI" id="CHEBI:29035"/>
    </cofactor>
</comment>
<evidence type="ECO:0000256" key="4">
    <source>
        <dbReference type="ARBA" id="ARBA00022723"/>
    </source>
</evidence>